<evidence type="ECO:0000256" key="3">
    <source>
        <dbReference type="ARBA" id="ARBA00014212"/>
    </source>
</evidence>
<keyword evidence="7" id="KW-0325">Glycoprotein</keyword>
<evidence type="ECO:0000313" key="11">
    <source>
        <dbReference type="Proteomes" id="UP000449547"/>
    </source>
</evidence>
<dbReference type="GeneID" id="54780304"/>
<feature type="signal peptide" evidence="9">
    <location>
        <begin position="1"/>
        <end position="17"/>
    </location>
</feature>
<keyword evidence="6" id="KW-1015">Disulfide bond</keyword>
<evidence type="ECO:0000256" key="4">
    <source>
        <dbReference type="ARBA" id="ARBA00022729"/>
    </source>
</evidence>
<sequence length="301" mass="34921">MRCILIVSLFLFRLTIGFPIDQYPIAETARPVVIWHGLGDNWNSSGIHRVEEIFASYYPGIRVHSISLNDDPSKDQQRSMFGDANIDIEQVCDTLTNIDYLSNGFDAVGFSQGGVLMRALIERCASVKVINFISFGSPHMGVSELPLCDDKDWLCKRRNALLKKQIWYDSVQKRVIPAQYFRDPRQYDKYLEHSNLLVDINNEREDINSTYTERFSEINKLVLVSFLQDTTVVPKQSSMFGDMDYFGNEINWRDTRLYRDDLIGLRKLDQAGKVIMLEIDDEHMRIPEDMIHHIAKTYINH</sequence>
<gene>
    <name evidence="10" type="ORF">DIURU_001651</name>
</gene>
<dbReference type="Proteomes" id="UP000449547">
    <property type="component" value="Unassembled WGS sequence"/>
</dbReference>
<dbReference type="GO" id="GO:0008474">
    <property type="term" value="F:palmitoyl-(protein) hydrolase activity"/>
    <property type="evidence" value="ECO:0007669"/>
    <property type="project" value="UniProtKB-EC"/>
</dbReference>
<dbReference type="OrthoDB" id="10263094at2759"/>
<dbReference type="InterPro" id="IPR002472">
    <property type="entry name" value="Palm_thioest"/>
</dbReference>
<evidence type="ECO:0000256" key="1">
    <source>
        <dbReference type="ARBA" id="ARBA00010758"/>
    </source>
</evidence>
<dbReference type="PRINTS" id="PR00414">
    <property type="entry name" value="PPTHIESTRASE"/>
</dbReference>
<dbReference type="FunFam" id="3.40.50.1820:FF:000107">
    <property type="entry name" value="Palmitoyl-protein thioesterase 1"/>
    <property type="match status" value="1"/>
</dbReference>
<dbReference type="EMBL" id="SWFT01000050">
    <property type="protein sequence ID" value="KAA8905223.1"/>
    <property type="molecule type" value="Genomic_DNA"/>
</dbReference>
<dbReference type="AlphaFoldDB" id="A0A642UTQ3"/>
<organism evidence="10 11">
    <name type="scientific">Diutina rugosa</name>
    <name type="common">Yeast</name>
    <name type="synonym">Candida rugosa</name>
    <dbReference type="NCBI Taxonomy" id="5481"/>
    <lineage>
        <taxon>Eukaryota</taxon>
        <taxon>Fungi</taxon>
        <taxon>Dikarya</taxon>
        <taxon>Ascomycota</taxon>
        <taxon>Saccharomycotina</taxon>
        <taxon>Pichiomycetes</taxon>
        <taxon>Debaryomycetaceae</taxon>
        <taxon>Diutina</taxon>
    </lineage>
</organism>
<feature type="chain" id="PRO_5025011485" description="Palmitoyl-protein thioesterase 1" evidence="9">
    <location>
        <begin position="18"/>
        <end position="301"/>
    </location>
</feature>
<keyword evidence="4 9" id="KW-0732">Signal</keyword>
<evidence type="ECO:0000256" key="2">
    <source>
        <dbReference type="ARBA" id="ARBA00012423"/>
    </source>
</evidence>
<dbReference type="OMA" id="KFVMVMF"/>
<dbReference type="RefSeq" id="XP_034013609.1">
    <property type="nucleotide sequence ID" value="XM_034154218.1"/>
</dbReference>
<evidence type="ECO:0000256" key="8">
    <source>
        <dbReference type="ARBA" id="ARBA00031934"/>
    </source>
</evidence>
<keyword evidence="11" id="KW-1185">Reference proteome</keyword>
<dbReference type="Pfam" id="PF02089">
    <property type="entry name" value="Palm_thioest"/>
    <property type="match status" value="1"/>
</dbReference>
<dbReference type="VEuPathDB" id="FungiDB:DIURU_001651"/>
<comment type="similarity">
    <text evidence="1">Belongs to the palmitoyl-protein thioesterase family.</text>
</comment>
<dbReference type="PANTHER" id="PTHR11247">
    <property type="entry name" value="PALMITOYL-PROTEIN THIOESTERASE/DOLICHYLDIPHOSPHATASE 1"/>
    <property type="match status" value="1"/>
</dbReference>
<reference evidence="10 11" key="1">
    <citation type="submission" date="2019-07" db="EMBL/GenBank/DDBJ databases">
        <title>Genome assembly of two rare yeast pathogens: Diutina rugosa and Trichomonascus ciferrii.</title>
        <authorList>
            <person name="Mixao V."/>
            <person name="Saus E."/>
            <person name="Hansen A."/>
            <person name="Lass-Flor C."/>
            <person name="Gabaldon T."/>
        </authorList>
    </citation>
    <scope>NUCLEOTIDE SEQUENCE [LARGE SCALE GENOMIC DNA]</scope>
    <source>
        <strain evidence="10 11">CBS 613</strain>
    </source>
</reference>
<comment type="caution">
    <text evidence="10">The sequence shown here is derived from an EMBL/GenBank/DDBJ whole genome shotgun (WGS) entry which is preliminary data.</text>
</comment>
<evidence type="ECO:0000256" key="7">
    <source>
        <dbReference type="ARBA" id="ARBA00023180"/>
    </source>
</evidence>
<dbReference type="SUPFAM" id="SSF53474">
    <property type="entry name" value="alpha/beta-Hydrolases"/>
    <property type="match status" value="1"/>
</dbReference>
<evidence type="ECO:0000256" key="5">
    <source>
        <dbReference type="ARBA" id="ARBA00022801"/>
    </source>
</evidence>
<evidence type="ECO:0000256" key="9">
    <source>
        <dbReference type="SAM" id="SignalP"/>
    </source>
</evidence>
<evidence type="ECO:0000256" key="6">
    <source>
        <dbReference type="ARBA" id="ARBA00023157"/>
    </source>
</evidence>
<dbReference type="EC" id="3.1.2.22" evidence="2"/>
<evidence type="ECO:0000313" key="10">
    <source>
        <dbReference type="EMBL" id="KAA8905223.1"/>
    </source>
</evidence>
<accession>A0A642UTQ3</accession>
<name>A0A642UTQ3_DIURU</name>
<dbReference type="PANTHER" id="PTHR11247:SF8">
    <property type="entry name" value="PALMITOYL-PROTEIN THIOESTERASE 1"/>
    <property type="match status" value="1"/>
</dbReference>
<dbReference type="Gene3D" id="3.40.50.1820">
    <property type="entry name" value="alpha/beta hydrolase"/>
    <property type="match status" value="1"/>
</dbReference>
<dbReference type="InterPro" id="IPR029058">
    <property type="entry name" value="AB_hydrolase_fold"/>
</dbReference>
<protein>
    <recommendedName>
        <fullName evidence="3">Palmitoyl-protein thioesterase 1</fullName>
        <ecNumber evidence="2">3.1.2.22</ecNumber>
    </recommendedName>
    <alternativeName>
        <fullName evidence="8">Palmitoyl-protein hydrolase 1</fullName>
    </alternativeName>
</protein>
<proteinExistence type="inferred from homology"/>
<keyword evidence="5" id="KW-0378">Hydrolase</keyword>